<accession>A0ABP3DQV1</accession>
<dbReference type="PANTHER" id="PTHR41700:SF1">
    <property type="entry name" value="N-ACETYLTRANSFERASE DOMAIN-CONTAINING PROTEIN"/>
    <property type="match status" value="1"/>
</dbReference>
<dbReference type="EMBL" id="BAAAGX010000010">
    <property type="protein sequence ID" value="GAA0239824.1"/>
    <property type="molecule type" value="Genomic_DNA"/>
</dbReference>
<comment type="caution">
    <text evidence="2">The sequence shown here is derived from an EMBL/GenBank/DDBJ whole genome shotgun (WGS) entry which is preliminary data.</text>
</comment>
<gene>
    <name evidence="2" type="ORF">GCM10009539_26410</name>
</gene>
<proteinExistence type="predicted"/>
<reference evidence="3" key="1">
    <citation type="journal article" date="2019" name="Int. J. Syst. Evol. Microbiol.">
        <title>The Global Catalogue of Microorganisms (GCM) 10K type strain sequencing project: providing services to taxonomists for standard genome sequencing and annotation.</title>
        <authorList>
            <consortium name="The Broad Institute Genomics Platform"/>
            <consortium name="The Broad Institute Genome Sequencing Center for Infectious Disease"/>
            <person name="Wu L."/>
            <person name="Ma J."/>
        </authorList>
    </citation>
    <scope>NUCLEOTIDE SEQUENCE [LARGE SCALE GENOMIC DNA]</scope>
    <source>
        <strain evidence="3">JCM 10425</strain>
    </source>
</reference>
<dbReference type="SUPFAM" id="SSF55729">
    <property type="entry name" value="Acyl-CoA N-acyltransferases (Nat)"/>
    <property type="match status" value="1"/>
</dbReference>
<dbReference type="PROSITE" id="PS51186">
    <property type="entry name" value="GNAT"/>
    <property type="match status" value="1"/>
</dbReference>
<dbReference type="InterPro" id="IPR016181">
    <property type="entry name" value="Acyl_CoA_acyltransferase"/>
</dbReference>
<feature type="domain" description="N-acetyltransferase" evidence="1">
    <location>
        <begin position="24"/>
        <end position="169"/>
    </location>
</feature>
<organism evidence="2 3">
    <name type="scientific">Cryptosporangium japonicum</name>
    <dbReference type="NCBI Taxonomy" id="80872"/>
    <lineage>
        <taxon>Bacteria</taxon>
        <taxon>Bacillati</taxon>
        <taxon>Actinomycetota</taxon>
        <taxon>Actinomycetes</taxon>
        <taxon>Cryptosporangiales</taxon>
        <taxon>Cryptosporangiaceae</taxon>
        <taxon>Cryptosporangium</taxon>
    </lineage>
</organism>
<evidence type="ECO:0000313" key="2">
    <source>
        <dbReference type="EMBL" id="GAA0239824.1"/>
    </source>
</evidence>
<dbReference type="Proteomes" id="UP001500967">
    <property type="component" value="Unassembled WGS sequence"/>
</dbReference>
<dbReference type="PANTHER" id="PTHR41700">
    <property type="entry name" value="GCN5-RELATED N-ACETYLTRANSFERASE"/>
    <property type="match status" value="1"/>
</dbReference>
<sequence>MRSENVVTDHPTQTAEAAAHKAGVVVRELTDMVRITEAVDLLASIWGRAASPPVTAELMRAFSKAGNYVTGAFDDDTLVGACVAFFHEPAGSALHSHIAGVSRGAAGRGVGFALKLHQRAWALQRGVADIVWTFDPLVARNAYFNLGKLGARPAEYLPNFYGAMTDAINNGEDSDRLLVHWRLREYDDERPVTPPDAVVSLGIGEDGGPLPSPADGPVHLVAVPRDIEAIRAADPALAGRWRLAVREALVGRIEGFDPAGFYVVRRES</sequence>
<dbReference type="Pfam" id="PF00583">
    <property type="entry name" value="Acetyltransf_1"/>
    <property type="match status" value="1"/>
</dbReference>
<dbReference type="Gene3D" id="3.40.630.30">
    <property type="match status" value="1"/>
</dbReference>
<dbReference type="InterPro" id="IPR038764">
    <property type="entry name" value="GNAT_N_AcTrfase_prd"/>
</dbReference>
<name>A0ABP3DQV1_9ACTN</name>
<evidence type="ECO:0000313" key="3">
    <source>
        <dbReference type="Proteomes" id="UP001500967"/>
    </source>
</evidence>
<dbReference type="RefSeq" id="WP_425558147.1">
    <property type="nucleotide sequence ID" value="NZ_BAAAGX010000010.1"/>
</dbReference>
<keyword evidence="3" id="KW-1185">Reference proteome</keyword>
<evidence type="ECO:0000259" key="1">
    <source>
        <dbReference type="PROSITE" id="PS51186"/>
    </source>
</evidence>
<protein>
    <recommendedName>
        <fullName evidence="1">N-acetyltransferase domain-containing protein</fullName>
    </recommendedName>
</protein>
<dbReference type="InterPro" id="IPR000182">
    <property type="entry name" value="GNAT_dom"/>
</dbReference>